<keyword evidence="2" id="KW-0805">Transcription regulation</keyword>
<evidence type="ECO:0000256" key="4">
    <source>
        <dbReference type="ARBA" id="ARBA00023125"/>
    </source>
</evidence>
<keyword evidence="3" id="KW-0731">Sigma factor</keyword>
<dbReference type="EMBL" id="CP139779">
    <property type="protein sequence ID" value="WQB71762.1"/>
    <property type="molecule type" value="Genomic_DNA"/>
</dbReference>
<feature type="domain" description="RNA polymerase sigma-70 region 2" evidence="7">
    <location>
        <begin position="29"/>
        <end position="96"/>
    </location>
</feature>
<evidence type="ECO:0000256" key="1">
    <source>
        <dbReference type="ARBA" id="ARBA00010641"/>
    </source>
</evidence>
<gene>
    <name evidence="9" type="ORF">T9R20_07370</name>
</gene>
<evidence type="ECO:0000313" key="9">
    <source>
        <dbReference type="EMBL" id="WQB71762.1"/>
    </source>
</evidence>
<dbReference type="RefSeq" id="WP_322411875.1">
    <property type="nucleotide sequence ID" value="NZ_CP139779.1"/>
</dbReference>
<keyword evidence="4" id="KW-0238">DNA-binding</keyword>
<dbReference type="Gene3D" id="1.10.1740.10">
    <property type="match status" value="1"/>
</dbReference>
<comment type="similarity">
    <text evidence="1">Belongs to the sigma-70 factor family. ECF subfamily.</text>
</comment>
<dbReference type="InterPro" id="IPR039425">
    <property type="entry name" value="RNA_pol_sigma-70-like"/>
</dbReference>
<dbReference type="Gene3D" id="1.10.10.10">
    <property type="entry name" value="Winged helix-like DNA-binding domain superfamily/Winged helix DNA-binding domain"/>
    <property type="match status" value="1"/>
</dbReference>
<dbReference type="InterPro" id="IPR013324">
    <property type="entry name" value="RNA_pol_sigma_r3/r4-like"/>
</dbReference>
<dbReference type="PANTHER" id="PTHR43133">
    <property type="entry name" value="RNA POLYMERASE ECF-TYPE SIGMA FACTO"/>
    <property type="match status" value="1"/>
</dbReference>
<dbReference type="NCBIfam" id="TIGR02937">
    <property type="entry name" value="sigma70-ECF"/>
    <property type="match status" value="1"/>
</dbReference>
<dbReference type="InterPro" id="IPR007627">
    <property type="entry name" value="RNA_pol_sigma70_r2"/>
</dbReference>
<reference evidence="9 10" key="1">
    <citation type="submission" date="2023-06" db="EMBL/GenBank/DDBJ databases">
        <title>Rock-solubilizing bacteria, Microbacterium invictum, promotes re-establishment of vegetation in rocky wasteland by accelerating rock bio-weathering and reshaping soil bacterial community.</title>
        <authorList>
            <person name="Liu C."/>
        </authorList>
    </citation>
    <scope>NUCLEOTIDE SEQUENCE [LARGE SCALE GENOMIC DNA]</scope>
    <source>
        <strain evidence="9 10">X-18</strain>
    </source>
</reference>
<evidence type="ECO:0000256" key="5">
    <source>
        <dbReference type="ARBA" id="ARBA00023163"/>
    </source>
</evidence>
<dbReference type="Pfam" id="PF04542">
    <property type="entry name" value="Sigma70_r2"/>
    <property type="match status" value="1"/>
</dbReference>
<dbReference type="CDD" id="cd06171">
    <property type="entry name" value="Sigma70_r4"/>
    <property type="match status" value="1"/>
</dbReference>
<accession>A0ABZ0VG05</accession>
<evidence type="ECO:0000256" key="6">
    <source>
        <dbReference type="SAM" id="MobiDB-lite"/>
    </source>
</evidence>
<dbReference type="SUPFAM" id="SSF88946">
    <property type="entry name" value="Sigma2 domain of RNA polymerase sigma factors"/>
    <property type="match status" value="1"/>
</dbReference>
<evidence type="ECO:0000256" key="3">
    <source>
        <dbReference type="ARBA" id="ARBA00023082"/>
    </source>
</evidence>
<sequence>MGDTARRGEGERMTSERRPPDDFDARRAFAENGSALLGYAVNALRDRPLAEDCVQETFLRAWRSRHRFDGARATERTWLFAIARNVIVDALRARARLPRIGDDAELETRMAEAIDPLDRLRIIEGLAALSEAHRTVVVAVHIEGRTYQELADATGIPVATWRTRAFHGLRALRRHLQGTEEE</sequence>
<dbReference type="Proteomes" id="UP001324533">
    <property type="component" value="Chromosome"/>
</dbReference>
<dbReference type="InterPro" id="IPR036388">
    <property type="entry name" value="WH-like_DNA-bd_sf"/>
</dbReference>
<name>A0ABZ0VG05_9MICO</name>
<organism evidence="9 10">
    <name type="scientific">Microbacterium invictum</name>
    <dbReference type="NCBI Taxonomy" id="515415"/>
    <lineage>
        <taxon>Bacteria</taxon>
        <taxon>Bacillati</taxon>
        <taxon>Actinomycetota</taxon>
        <taxon>Actinomycetes</taxon>
        <taxon>Micrococcales</taxon>
        <taxon>Microbacteriaceae</taxon>
        <taxon>Microbacterium</taxon>
    </lineage>
</organism>
<evidence type="ECO:0000313" key="10">
    <source>
        <dbReference type="Proteomes" id="UP001324533"/>
    </source>
</evidence>
<keyword evidence="10" id="KW-1185">Reference proteome</keyword>
<dbReference type="Pfam" id="PF08281">
    <property type="entry name" value="Sigma70_r4_2"/>
    <property type="match status" value="1"/>
</dbReference>
<dbReference type="InterPro" id="IPR014284">
    <property type="entry name" value="RNA_pol_sigma-70_dom"/>
</dbReference>
<dbReference type="SUPFAM" id="SSF88659">
    <property type="entry name" value="Sigma3 and sigma4 domains of RNA polymerase sigma factors"/>
    <property type="match status" value="1"/>
</dbReference>
<feature type="domain" description="RNA polymerase sigma factor 70 region 4 type 2" evidence="8">
    <location>
        <begin position="120"/>
        <end position="172"/>
    </location>
</feature>
<proteinExistence type="inferred from homology"/>
<evidence type="ECO:0000259" key="7">
    <source>
        <dbReference type="Pfam" id="PF04542"/>
    </source>
</evidence>
<evidence type="ECO:0000259" key="8">
    <source>
        <dbReference type="Pfam" id="PF08281"/>
    </source>
</evidence>
<dbReference type="InterPro" id="IPR013325">
    <property type="entry name" value="RNA_pol_sigma_r2"/>
</dbReference>
<protein>
    <submittedName>
        <fullName evidence="9">Sigma-70 family RNA polymerase sigma factor</fullName>
    </submittedName>
</protein>
<evidence type="ECO:0000256" key="2">
    <source>
        <dbReference type="ARBA" id="ARBA00023015"/>
    </source>
</evidence>
<feature type="region of interest" description="Disordered" evidence="6">
    <location>
        <begin position="1"/>
        <end position="23"/>
    </location>
</feature>
<keyword evidence="5" id="KW-0804">Transcription</keyword>
<dbReference type="InterPro" id="IPR013249">
    <property type="entry name" value="RNA_pol_sigma70_r4_t2"/>
</dbReference>
<dbReference type="PANTHER" id="PTHR43133:SF52">
    <property type="entry name" value="ECF RNA POLYMERASE SIGMA FACTOR SIGL"/>
    <property type="match status" value="1"/>
</dbReference>